<gene>
    <name evidence="1" type="ORF">EII21_02905</name>
</gene>
<dbReference type="OrthoDB" id="277390at2"/>
<dbReference type="RefSeq" id="WP_124794162.1">
    <property type="nucleotide sequence ID" value="NZ_RQYC01000003.1"/>
</dbReference>
<organism evidence="1 2">
    <name type="scientific">Conchiformibius steedae</name>
    <dbReference type="NCBI Taxonomy" id="153493"/>
    <lineage>
        <taxon>Bacteria</taxon>
        <taxon>Pseudomonadati</taxon>
        <taxon>Pseudomonadota</taxon>
        <taxon>Betaproteobacteria</taxon>
        <taxon>Neisseriales</taxon>
        <taxon>Neisseriaceae</taxon>
        <taxon>Conchiformibius</taxon>
    </lineage>
</organism>
<dbReference type="STRING" id="1121352.GCA_000620925_00902"/>
<sequence>MMPDNDTIIAHTRQWLEKAVIGLNLCPFAKAPYVKGQVRIAVCRAKHLDGLLTDLDTELQLLLNTPAETVETTLLVIAGLYEDFLAFNDMLDVAEAALADNHAEGVIQIAPFHPDFYFEDTSPTDISNRTNQSPYPTLHLIRESSIDRAVAAFPDAEAIFGRNIALLESMGQAGWDALDIPCPHQSKG</sequence>
<evidence type="ECO:0000313" key="1">
    <source>
        <dbReference type="EMBL" id="RRD90918.1"/>
    </source>
</evidence>
<accession>A0A3P2A7L4</accession>
<comment type="caution">
    <text evidence="1">The sequence shown here is derived from an EMBL/GenBank/DDBJ whole genome shotgun (WGS) entry which is preliminary data.</text>
</comment>
<dbReference type="Proteomes" id="UP000269923">
    <property type="component" value="Unassembled WGS sequence"/>
</dbReference>
<keyword evidence="2" id="KW-1185">Reference proteome</keyword>
<dbReference type="Pfam" id="PF07209">
    <property type="entry name" value="DUF1415"/>
    <property type="match status" value="1"/>
</dbReference>
<evidence type="ECO:0000313" key="2">
    <source>
        <dbReference type="Proteomes" id="UP000269923"/>
    </source>
</evidence>
<dbReference type="InterPro" id="IPR009858">
    <property type="entry name" value="DUF1415"/>
</dbReference>
<proteinExistence type="predicted"/>
<dbReference type="EMBL" id="RQYC01000003">
    <property type="protein sequence ID" value="RRD90918.1"/>
    <property type="molecule type" value="Genomic_DNA"/>
</dbReference>
<protein>
    <submittedName>
        <fullName evidence="1">DUF1415 domain-containing protein</fullName>
    </submittedName>
</protein>
<reference evidence="1 2" key="1">
    <citation type="submission" date="2018-11" db="EMBL/GenBank/DDBJ databases">
        <title>Genomes From Bacteria Associated with the Canine Oral Cavity: a Test Case for Automated Genome-Based Taxonomic Assignment.</title>
        <authorList>
            <person name="Coil D.A."/>
            <person name="Jospin G."/>
            <person name="Darling A.E."/>
            <person name="Wallis C."/>
            <person name="Davis I.J."/>
            <person name="Harris S."/>
            <person name="Eisen J.A."/>
            <person name="Holcombe L.J."/>
            <person name="O'Flynn C."/>
        </authorList>
    </citation>
    <scope>NUCLEOTIDE SEQUENCE [LARGE SCALE GENOMIC DNA]</scope>
    <source>
        <strain evidence="1 2">COT-280</strain>
    </source>
</reference>
<name>A0A3P2A7L4_9NEIS</name>
<dbReference type="AlphaFoldDB" id="A0A3P2A7L4"/>